<sequence>MMKTADIQKSTTEKGNSRKNSNEREKKRLDNINLKSNQRKYEDEEDCKDKNDGIAEMIKETFTICSFQNDISYFVKIRVDRIGYYKNISKSIGIEHTNLLNPENNIIEEQKKIVSVFNIQERYIKLKLSLSPRLKELLTYMEEIKEEPPAKYICYEMDISRHRLKSLLTEIFEQIDEIYKIYLEIS</sequence>
<keyword evidence="2" id="KW-0614">Plasmid</keyword>
<proteinExistence type="predicted"/>
<evidence type="ECO:0000256" key="1">
    <source>
        <dbReference type="SAM" id="MobiDB-lite"/>
    </source>
</evidence>
<dbReference type="AlphaFoldDB" id="A0A386JC71"/>
<reference evidence="2" key="1">
    <citation type="journal article" date="2018" name="Sci. Rep.">
        <title>Novel Clade C-I Clostridium difficile strains escape diagnostic tests, differ in pathogenicity potential and carry toxins on extrachromosomal elements.</title>
        <authorList>
            <person name="Ramirez-Vargas G."/>
            <person name="Lopez-Urena D."/>
            <person name="Badilla A."/>
            <person name="Orozco-Aguilar J."/>
            <person name="Murillo T."/>
            <person name="Rojas P."/>
            <person name="Riedel T."/>
            <person name="Overmann J."/>
            <person name="Gonzalez G."/>
            <person name="Chaves-Olarte E."/>
            <person name="Quesada-Gomez C."/>
            <person name="Rodriguez C."/>
        </authorList>
    </citation>
    <scope>NUCLEOTIDE SEQUENCE</scope>
    <source>
        <strain evidence="2">HSJD-312</strain>
        <plasmid evidence="2">pHSJD-312</plasmid>
    </source>
</reference>
<gene>
    <name evidence="2" type="ORF">pHSJD-312_00129</name>
</gene>
<dbReference type="EMBL" id="MG973074">
    <property type="protein sequence ID" value="AYD68750.1"/>
    <property type="molecule type" value="Genomic_DNA"/>
</dbReference>
<geneLocation type="plasmid" evidence="2">
    <name>pHSJD-312</name>
</geneLocation>
<feature type="compositionally biased region" description="Basic and acidic residues" evidence="1">
    <location>
        <begin position="11"/>
        <end position="30"/>
    </location>
</feature>
<feature type="region of interest" description="Disordered" evidence="1">
    <location>
        <begin position="1"/>
        <end position="45"/>
    </location>
</feature>
<protein>
    <submittedName>
        <fullName evidence="2">Uncharacterized protein</fullName>
    </submittedName>
</protein>
<dbReference type="RefSeq" id="WP_021382298.1">
    <property type="nucleotide sequence ID" value="NZ_LJCL01000008.1"/>
</dbReference>
<name>A0A386JC71_CLODI</name>
<accession>A0A386JC71</accession>
<organism evidence="2">
    <name type="scientific">Clostridioides difficile</name>
    <name type="common">Peptoclostridium difficile</name>
    <dbReference type="NCBI Taxonomy" id="1496"/>
    <lineage>
        <taxon>Bacteria</taxon>
        <taxon>Bacillati</taxon>
        <taxon>Bacillota</taxon>
        <taxon>Clostridia</taxon>
        <taxon>Peptostreptococcales</taxon>
        <taxon>Peptostreptococcaceae</taxon>
        <taxon>Clostridioides</taxon>
    </lineage>
</organism>
<evidence type="ECO:0000313" key="2">
    <source>
        <dbReference type="EMBL" id="AYD68750.1"/>
    </source>
</evidence>